<keyword evidence="2" id="KW-1185">Reference proteome</keyword>
<dbReference type="NCBIfam" id="TIGR02215">
    <property type="entry name" value="phage_chp_gp8"/>
    <property type="match status" value="1"/>
</dbReference>
<name>A0A0H0XSB1_9SPHN</name>
<dbReference type="RefSeq" id="WP_047092729.1">
    <property type="nucleotide sequence ID" value="NZ_LBHU01000001.1"/>
</dbReference>
<accession>A0A0H0XSB1</accession>
<dbReference type="Gene3D" id="1.10.3230.30">
    <property type="entry name" value="Phage gp6-like head-tail connector protein"/>
    <property type="match status" value="1"/>
</dbReference>
<protein>
    <recommendedName>
        <fullName evidence="3">PhiE125 gp8 family phage protein</fullName>
    </recommendedName>
</protein>
<dbReference type="AlphaFoldDB" id="A0A0H0XSB1"/>
<dbReference type="EMBL" id="LBHU01000001">
    <property type="protein sequence ID" value="KLI64861.1"/>
    <property type="molecule type" value="Genomic_DNA"/>
</dbReference>
<gene>
    <name evidence="1" type="ORF">AAV99_04970</name>
</gene>
<dbReference type="CDD" id="cd08054">
    <property type="entry name" value="gp6"/>
    <property type="match status" value="1"/>
</dbReference>
<evidence type="ECO:0008006" key="3">
    <source>
        <dbReference type="Google" id="ProtNLM"/>
    </source>
</evidence>
<evidence type="ECO:0000313" key="1">
    <source>
        <dbReference type="EMBL" id="KLI64861.1"/>
    </source>
</evidence>
<sequence length="182" mass="19976">MRRKLISSPTLSVEALDELKQWLAITTTRDDAALTALLRSSLDTCEGFTRQIPLSTSCEEVLPATRGWHDIATTPVQAITSLVSIGSDGTRTDVDPGHYLFDITADGCGRINLLAPPAENRVAVRFTAGLASDWNTLPEGLRHGMIRLASYAYRERNEGSTSRSPPAAIAALWQPWRRMRIA</sequence>
<dbReference type="Proteomes" id="UP000053455">
    <property type="component" value="Unassembled WGS sequence"/>
</dbReference>
<dbReference type="InterPro" id="IPR011738">
    <property type="entry name" value="Phage_CHP"/>
</dbReference>
<comment type="caution">
    <text evidence="1">The sequence shown here is derived from an EMBL/GenBank/DDBJ whole genome shotgun (WGS) entry which is preliminary data.</text>
</comment>
<organism evidence="1 2">
    <name type="scientific">Aurantiacibacter marinus</name>
    <dbReference type="NCBI Taxonomy" id="874156"/>
    <lineage>
        <taxon>Bacteria</taxon>
        <taxon>Pseudomonadati</taxon>
        <taxon>Pseudomonadota</taxon>
        <taxon>Alphaproteobacteria</taxon>
        <taxon>Sphingomonadales</taxon>
        <taxon>Erythrobacteraceae</taxon>
        <taxon>Aurantiacibacter</taxon>
    </lineage>
</organism>
<proteinExistence type="predicted"/>
<dbReference type="OrthoDB" id="8478788at2"/>
<dbReference type="PATRIC" id="fig|874156.12.peg.1030"/>
<evidence type="ECO:0000313" key="2">
    <source>
        <dbReference type="Proteomes" id="UP000053455"/>
    </source>
</evidence>
<reference evidence="1 2" key="1">
    <citation type="submission" date="2015-04" db="EMBL/GenBank/DDBJ databases">
        <title>The draft genome sequence of Erythrobacter marinus HWDM-33.</title>
        <authorList>
            <person name="Zhuang L."/>
            <person name="Liu Y."/>
            <person name="Shao Z."/>
        </authorList>
    </citation>
    <scope>NUCLEOTIDE SEQUENCE [LARGE SCALE GENOMIC DNA]</scope>
    <source>
        <strain evidence="1 2">HWDM-33</strain>
    </source>
</reference>
<dbReference type="STRING" id="874156.GCA_001021555_00282"/>